<evidence type="ECO:0000313" key="10">
    <source>
        <dbReference type="Proteomes" id="UP000603940"/>
    </source>
</evidence>
<evidence type="ECO:0000313" key="9">
    <source>
        <dbReference type="EMBL" id="MBC9175781.1"/>
    </source>
</evidence>
<dbReference type="SMART" id="SM00829">
    <property type="entry name" value="PKS_ER"/>
    <property type="match status" value="1"/>
</dbReference>
<dbReference type="SUPFAM" id="SSF50129">
    <property type="entry name" value="GroES-like"/>
    <property type="match status" value="1"/>
</dbReference>
<gene>
    <name evidence="9" type="ORF">IBL25_02325</name>
</gene>
<dbReference type="PROSITE" id="PS00059">
    <property type="entry name" value="ADH_ZINC"/>
    <property type="match status" value="1"/>
</dbReference>
<dbReference type="InterPro" id="IPR002328">
    <property type="entry name" value="ADH_Zn_CS"/>
</dbReference>
<dbReference type="InterPro" id="IPR020843">
    <property type="entry name" value="ER"/>
</dbReference>
<dbReference type="EMBL" id="JACTUZ010000004">
    <property type="protein sequence ID" value="MBC9175781.1"/>
    <property type="molecule type" value="Genomic_DNA"/>
</dbReference>
<dbReference type="EC" id="1.1.1.1" evidence="3"/>
<evidence type="ECO:0000256" key="6">
    <source>
        <dbReference type="ARBA" id="ARBA00023002"/>
    </source>
</evidence>
<keyword evidence="4 7" id="KW-0479">Metal-binding</keyword>
<accession>A0ABR7R213</accession>
<comment type="caution">
    <text evidence="9">The sequence shown here is derived from an EMBL/GenBank/DDBJ whole genome shotgun (WGS) entry which is preliminary data.</text>
</comment>
<evidence type="ECO:0000256" key="4">
    <source>
        <dbReference type="ARBA" id="ARBA00022723"/>
    </source>
</evidence>
<dbReference type="InterPro" id="IPR013149">
    <property type="entry name" value="ADH-like_C"/>
</dbReference>
<dbReference type="InterPro" id="IPR036291">
    <property type="entry name" value="NAD(P)-bd_dom_sf"/>
</dbReference>
<dbReference type="InterPro" id="IPR011032">
    <property type="entry name" value="GroES-like_sf"/>
</dbReference>
<dbReference type="PANTHER" id="PTHR42940">
    <property type="entry name" value="ALCOHOL DEHYDROGENASE 1-RELATED"/>
    <property type="match status" value="1"/>
</dbReference>
<organism evidence="9 10">
    <name type="scientific">Pseudoroseomonas ludipueritiae</name>
    <dbReference type="NCBI Taxonomy" id="198093"/>
    <lineage>
        <taxon>Bacteria</taxon>
        <taxon>Pseudomonadati</taxon>
        <taxon>Pseudomonadota</taxon>
        <taxon>Alphaproteobacteria</taxon>
        <taxon>Acetobacterales</taxon>
        <taxon>Acetobacteraceae</taxon>
        <taxon>Pseudoroseomonas</taxon>
    </lineage>
</organism>
<evidence type="ECO:0000256" key="1">
    <source>
        <dbReference type="ARBA" id="ARBA00001947"/>
    </source>
</evidence>
<dbReference type="Proteomes" id="UP000603940">
    <property type="component" value="Unassembled WGS sequence"/>
</dbReference>
<dbReference type="InterPro" id="IPR013154">
    <property type="entry name" value="ADH-like_N"/>
</dbReference>
<sequence>MRAWSLVEYGAPLQEMEMPTPEPKGTEVLVQVSHCGVCHSDLHTWEGYYQLGGGRRLEHAARGRKLPLAQGHEIVGRVVAAGPDAGPVPVGERRIVYPWIGCGQCDRCKAEEDNLCPKTWPIGILQDGGFATHVLVPHPRYLVDPGNLNPGLAATYACSGITVYSAIKKLMPLPPDVPVVVVGMGGLGLSAIAMLKALGHRAIIGVDVAEEKLQAARQAGATATVRSTGDNVTARLVEAAGGPLRAALDLVNASATARFLVDALGKGGTLVQVGLFGGEITLDLPLMAMREQALRGSFVGSLRDLREVVALANKGGLPPIPIEEMPQSQAYEALQRLKNGQAVGRLVLRAEAV</sequence>
<dbReference type="Gene3D" id="3.90.180.10">
    <property type="entry name" value="Medium-chain alcohol dehydrogenases, catalytic domain"/>
    <property type="match status" value="1"/>
</dbReference>
<evidence type="ECO:0000256" key="3">
    <source>
        <dbReference type="ARBA" id="ARBA00013190"/>
    </source>
</evidence>
<reference evidence="9 10" key="1">
    <citation type="journal article" date="2009" name="Int. J. Syst. Evol. Microbiol.">
        <title>Transfer of Teichococcus ludipueritiae and Muricoccus roseus to the genus Roseomonas, as Roseomonas ludipueritiae comb. nov. and Roseomonas rosea comb. nov., respectively, and emended description of the genus Roseomonas.</title>
        <authorList>
            <person name="Sanchez-Porro C."/>
            <person name="Gallego V."/>
            <person name="Busse H.J."/>
            <person name="Kampfer P."/>
            <person name="Ventosa A."/>
        </authorList>
    </citation>
    <scope>NUCLEOTIDE SEQUENCE [LARGE SCALE GENOMIC DNA]</scope>
    <source>
        <strain evidence="9 10">DSM 14915</strain>
    </source>
</reference>
<dbReference type="Gene3D" id="3.40.50.720">
    <property type="entry name" value="NAD(P)-binding Rossmann-like Domain"/>
    <property type="match status" value="1"/>
</dbReference>
<dbReference type="SUPFAM" id="SSF51735">
    <property type="entry name" value="NAD(P)-binding Rossmann-fold domains"/>
    <property type="match status" value="1"/>
</dbReference>
<feature type="domain" description="Enoyl reductase (ER)" evidence="8">
    <location>
        <begin position="10"/>
        <end position="348"/>
    </location>
</feature>
<evidence type="ECO:0000256" key="2">
    <source>
        <dbReference type="ARBA" id="ARBA00008072"/>
    </source>
</evidence>
<keyword evidence="10" id="KW-1185">Reference proteome</keyword>
<comment type="cofactor">
    <cofactor evidence="1 7">
        <name>Zn(2+)</name>
        <dbReference type="ChEBI" id="CHEBI:29105"/>
    </cofactor>
</comment>
<comment type="similarity">
    <text evidence="2 7">Belongs to the zinc-containing alcohol dehydrogenase family.</text>
</comment>
<protein>
    <recommendedName>
        <fullName evidence="3">alcohol dehydrogenase</fullName>
        <ecNumber evidence="3">1.1.1.1</ecNumber>
    </recommendedName>
</protein>
<dbReference type="RefSeq" id="WP_187776948.1">
    <property type="nucleotide sequence ID" value="NZ_JACTUZ010000004.1"/>
</dbReference>
<dbReference type="Pfam" id="PF00107">
    <property type="entry name" value="ADH_zinc_N"/>
    <property type="match status" value="1"/>
</dbReference>
<dbReference type="CDD" id="cd08240">
    <property type="entry name" value="6_hydroxyhexanoate_dh_like"/>
    <property type="match status" value="1"/>
</dbReference>
<keyword evidence="6" id="KW-0560">Oxidoreductase</keyword>
<dbReference type="Pfam" id="PF08240">
    <property type="entry name" value="ADH_N"/>
    <property type="match status" value="1"/>
</dbReference>
<proteinExistence type="inferred from homology"/>
<evidence type="ECO:0000259" key="8">
    <source>
        <dbReference type="SMART" id="SM00829"/>
    </source>
</evidence>
<dbReference type="PANTHER" id="PTHR42940:SF8">
    <property type="entry name" value="VACUOLAR PROTEIN SORTING-ASSOCIATED PROTEIN 11"/>
    <property type="match status" value="1"/>
</dbReference>
<name>A0ABR7R213_9PROT</name>
<evidence type="ECO:0000256" key="5">
    <source>
        <dbReference type="ARBA" id="ARBA00022833"/>
    </source>
</evidence>
<keyword evidence="5 7" id="KW-0862">Zinc</keyword>
<evidence type="ECO:0000256" key="7">
    <source>
        <dbReference type="RuleBase" id="RU361277"/>
    </source>
</evidence>